<evidence type="ECO:0000256" key="1">
    <source>
        <dbReference type="SAM" id="MobiDB-lite"/>
    </source>
</evidence>
<proteinExistence type="predicted"/>
<comment type="caution">
    <text evidence="2">The sequence shown here is derived from an EMBL/GenBank/DDBJ whole genome shotgun (WGS) entry which is preliminary data.</text>
</comment>
<sequence>MSNFHDQCLQTPPANGDTPIAQEAVSDLSNALAAPDNICPIHSYNTPASPTAQGLDYEERLNQGAEITLPGETAAQAESQVPSANSATTQAEQQESGIAIKELETSTTAITGNEDPELSSIIPEDNAYDIPSVWGDDAVLEDLWNAITTDAFDAATPNTINNTVSHGQKRVRQAFEISEAEPPLKKLKGLSDNLPEKPHQLLGQFETVEEDSRVQRGPRDPINEPNSESQQPINEAPAAAQDLDIFDSSFFDLFPSIHGSENSGWNMNLFNDAPYDSNLLDGIDLSAFLGPSETPAATTSDSYQVLQSSNESGPLEFNLDALLQENPPTEGGAPIDFSDLFPVSEPAPQNPSTRWNTGLASLGGAEDLISLDFSDTPKPFVDFGEGLLEVFPQWLEERTLANNVVVAEEEESPAISQGETAEPSAAPVDDVHAALEEKEVLPLNSVPLMQLRELRVWISEEDVVVGGSGEKIAWLPSQYRWSLLRDLEPTEALAGDELTWRRHSWGEEEEEEEGGDADVSGNTLVATPEEGVTILSNGTKVYAGASAARQRGLEEPPRTGVFRVALAPCAPLPAKGGRKRNKTRRTKRRAEEVEVAEVGAVEVAPKRQRVAGPPLMPTDKFCLVYPPPQGYPWGEFPSESYGRVMFLQKHLPVSDLAEAEKALDWWRGIWDEKGPHIAFLMGLPVGADPLGSSQRLIRYAQSLCERIGEGMGAEYAERLMSSEKKEIYGHVYYKMCLEIRRGLEEKWTRESAPAGASAPAAPVANASGRKRKAPSEGGEGSEPSVPKKPKVTTSSRKWGNDGKIIHQRGRDVGKAETKRQLKQFYDDPEKLRLQRALLGLPPE</sequence>
<feature type="compositionally biased region" description="Basic and acidic residues" evidence="1">
    <location>
        <begin position="798"/>
        <end position="823"/>
    </location>
</feature>
<gene>
    <name evidence="2" type="ORF">H072_2412</name>
</gene>
<dbReference type="HOGENOM" id="CLU_337712_0_0_1"/>
<reference evidence="3" key="2">
    <citation type="submission" date="2013-04" db="EMBL/GenBank/DDBJ databases">
        <title>Genomic mechanisms accounting for the adaptation to parasitism in nematode-trapping fungi.</title>
        <authorList>
            <person name="Ahren D.G."/>
        </authorList>
    </citation>
    <scope>NUCLEOTIDE SEQUENCE [LARGE SCALE GENOMIC DNA]</scope>
    <source>
        <strain evidence="3">CBS 200.50</strain>
    </source>
</reference>
<dbReference type="OrthoDB" id="5357977at2759"/>
<feature type="compositionally biased region" description="Basic and acidic residues" evidence="1">
    <location>
        <begin position="210"/>
        <end position="222"/>
    </location>
</feature>
<name>S8BVY4_DACHA</name>
<dbReference type="Proteomes" id="UP000015100">
    <property type="component" value="Unassembled WGS sequence"/>
</dbReference>
<protein>
    <submittedName>
        <fullName evidence="2">Uncharacterized protein</fullName>
    </submittedName>
</protein>
<accession>S8BVY4</accession>
<feature type="region of interest" description="Disordered" evidence="1">
    <location>
        <begin position="204"/>
        <end position="233"/>
    </location>
</feature>
<reference evidence="2 3" key="1">
    <citation type="journal article" date="2013" name="PLoS Genet.">
        <title>Genomic mechanisms accounting for the adaptation to parasitism in nematode-trapping fungi.</title>
        <authorList>
            <person name="Meerupati T."/>
            <person name="Andersson K.M."/>
            <person name="Friman E."/>
            <person name="Kumar D."/>
            <person name="Tunlid A."/>
            <person name="Ahren D."/>
        </authorList>
    </citation>
    <scope>NUCLEOTIDE SEQUENCE [LARGE SCALE GENOMIC DNA]</scope>
    <source>
        <strain evidence="2 3">CBS 200.50</strain>
    </source>
</reference>
<feature type="compositionally biased region" description="Low complexity" evidence="1">
    <location>
        <begin position="751"/>
        <end position="767"/>
    </location>
</feature>
<dbReference type="AlphaFoldDB" id="S8BVY4"/>
<evidence type="ECO:0000313" key="3">
    <source>
        <dbReference type="Proteomes" id="UP000015100"/>
    </source>
</evidence>
<dbReference type="EMBL" id="AQGS01000071">
    <property type="protein sequence ID" value="EPS43653.1"/>
    <property type="molecule type" value="Genomic_DNA"/>
</dbReference>
<keyword evidence="3" id="KW-1185">Reference proteome</keyword>
<organism evidence="2 3">
    <name type="scientific">Dactylellina haptotyla (strain CBS 200.50)</name>
    <name type="common">Nematode-trapping fungus</name>
    <name type="synonym">Monacrosporium haptotylum</name>
    <dbReference type="NCBI Taxonomy" id="1284197"/>
    <lineage>
        <taxon>Eukaryota</taxon>
        <taxon>Fungi</taxon>
        <taxon>Dikarya</taxon>
        <taxon>Ascomycota</taxon>
        <taxon>Pezizomycotina</taxon>
        <taxon>Orbiliomycetes</taxon>
        <taxon>Orbiliales</taxon>
        <taxon>Orbiliaceae</taxon>
        <taxon>Dactylellina</taxon>
    </lineage>
</organism>
<evidence type="ECO:0000313" key="2">
    <source>
        <dbReference type="EMBL" id="EPS43653.1"/>
    </source>
</evidence>
<feature type="region of interest" description="Disordered" evidence="1">
    <location>
        <begin position="750"/>
        <end position="823"/>
    </location>
</feature>
<feature type="compositionally biased region" description="Polar residues" evidence="1">
    <location>
        <begin position="224"/>
        <end position="233"/>
    </location>
</feature>